<organism evidence="1 2">
    <name type="scientific">Trichonephila inaurata madagascariensis</name>
    <dbReference type="NCBI Taxonomy" id="2747483"/>
    <lineage>
        <taxon>Eukaryota</taxon>
        <taxon>Metazoa</taxon>
        <taxon>Ecdysozoa</taxon>
        <taxon>Arthropoda</taxon>
        <taxon>Chelicerata</taxon>
        <taxon>Arachnida</taxon>
        <taxon>Araneae</taxon>
        <taxon>Araneomorphae</taxon>
        <taxon>Entelegynae</taxon>
        <taxon>Araneoidea</taxon>
        <taxon>Nephilidae</taxon>
        <taxon>Trichonephila</taxon>
        <taxon>Trichonephila inaurata</taxon>
    </lineage>
</organism>
<reference evidence="1" key="1">
    <citation type="submission" date="2020-08" db="EMBL/GenBank/DDBJ databases">
        <title>Multicomponent nature underlies the extraordinary mechanical properties of spider dragline silk.</title>
        <authorList>
            <person name="Kono N."/>
            <person name="Nakamura H."/>
            <person name="Mori M."/>
            <person name="Yoshida Y."/>
            <person name="Ohtoshi R."/>
            <person name="Malay A.D."/>
            <person name="Moran D.A.P."/>
            <person name="Tomita M."/>
            <person name="Numata K."/>
            <person name="Arakawa K."/>
        </authorList>
    </citation>
    <scope>NUCLEOTIDE SEQUENCE</scope>
</reference>
<evidence type="ECO:0000313" key="1">
    <source>
        <dbReference type="EMBL" id="GFY46883.1"/>
    </source>
</evidence>
<comment type="caution">
    <text evidence="1">The sequence shown here is derived from an EMBL/GenBank/DDBJ whole genome shotgun (WGS) entry which is preliminary data.</text>
</comment>
<keyword evidence="2" id="KW-1185">Reference proteome</keyword>
<dbReference type="EMBL" id="BMAV01005644">
    <property type="protein sequence ID" value="GFY46883.1"/>
    <property type="molecule type" value="Genomic_DNA"/>
</dbReference>
<protein>
    <submittedName>
        <fullName evidence="1">Uncharacterized protein</fullName>
    </submittedName>
</protein>
<name>A0A8X6X4L1_9ARAC</name>
<evidence type="ECO:0000313" key="2">
    <source>
        <dbReference type="Proteomes" id="UP000886998"/>
    </source>
</evidence>
<gene>
    <name evidence="1" type="ORF">TNIN_173081</name>
</gene>
<dbReference type="AlphaFoldDB" id="A0A8X6X4L1"/>
<sequence>MTIKCRSHLNLFISNSGLSTLNSIFAISFPNKLLPSGYFNLTVQGVVTLKDLPTRTLMAAEEHKIVVNQNGVVVTFVFAYDNNAPCPHYEEGKDEFASSTIASMP</sequence>
<accession>A0A8X6X4L1</accession>
<proteinExistence type="predicted"/>
<dbReference type="Proteomes" id="UP000886998">
    <property type="component" value="Unassembled WGS sequence"/>
</dbReference>